<dbReference type="Proteomes" id="UP000789759">
    <property type="component" value="Unassembled WGS sequence"/>
</dbReference>
<keyword evidence="2" id="KW-1185">Reference proteome</keyword>
<reference evidence="1" key="1">
    <citation type="submission" date="2021-06" db="EMBL/GenBank/DDBJ databases">
        <authorList>
            <person name="Kallberg Y."/>
            <person name="Tangrot J."/>
            <person name="Rosling A."/>
        </authorList>
    </citation>
    <scope>NUCLEOTIDE SEQUENCE</scope>
    <source>
        <strain evidence="1">FL966</strain>
    </source>
</reference>
<name>A0A9N8Z334_9GLOM</name>
<protein>
    <submittedName>
        <fullName evidence="1">482_t:CDS:1</fullName>
    </submittedName>
</protein>
<dbReference type="EMBL" id="CAJVQA010000323">
    <property type="protein sequence ID" value="CAG8468630.1"/>
    <property type="molecule type" value="Genomic_DNA"/>
</dbReference>
<comment type="caution">
    <text evidence="1">The sequence shown here is derived from an EMBL/GenBank/DDBJ whole genome shotgun (WGS) entry which is preliminary data.</text>
</comment>
<sequence>MLDEKIRVLQDKGLGNPKKSDGLTINKITQILDHPYMDTNDNESFTHHTSFSRKFAEYCKISNDQSIMNLVMLILFSFEDLNLDKYNYSNEYRGLIEEVDEDDKLETQLPNYEIQETQPPNYESQNTQVPNYKIQKTQLSSVKNRLRIPRPKLCPRTNPYLASLIMPPFKLLYHSDSSIIAKYGKKKKTFGKYH</sequence>
<organism evidence="1 2">
    <name type="scientific">Cetraspora pellucida</name>
    <dbReference type="NCBI Taxonomy" id="1433469"/>
    <lineage>
        <taxon>Eukaryota</taxon>
        <taxon>Fungi</taxon>
        <taxon>Fungi incertae sedis</taxon>
        <taxon>Mucoromycota</taxon>
        <taxon>Glomeromycotina</taxon>
        <taxon>Glomeromycetes</taxon>
        <taxon>Diversisporales</taxon>
        <taxon>Gigasporaceae</taxon>
        <taxon>Cetraspora</taxon>
    </lineage>
</organism>
<dbReference type="AlphaFoldDB" id="A0A9N8Z334"/>
<accession>A0A9N8Z334</accession>
<gene>
    <name evidence="1" type="ORF">CPELLU_LOCUS963</name>
</gene>
<dbReference type="OrthoDB" id="10386086at2759"/>
<evidence type="ECO:0000313" key="1">
    <source>
        <dbReference type="EMBL" id="CAG8468630.1"/>
    </source>
</evidence>
<evidence type="ECO:0000313" key="2">
    <source>
        <dbReference type="Proteomes" id="UP000789759"/>
    </source>
</evidence>
<proteinExistence type="predicted"/>